<dbReference type="Proteomes" id="UP000826195">
    <property type="component" value="Unassembled WGS sequence"/>
</dbReference>
<protein>
    <submittedName>
        <fullName evidence="2">Uncharacterized protein</fullName>
    </submittedName>
</protein>
<evidence type="ECO:0000313" key="3">
    <source>
        <dbReference type="Proteomes" id="UP000826195"/>
    </source>
</evidence>
<dbReference type="AlphaFoldDB" id="A0AAV7I5Q6"/>
<reference evidence="2 3" key="1">
    <citation type="journal article" date="2021" name="J. Hered.">
        <title>A chromosome-level genome assembly of the parasitoid wasp, Cotesia glomerata (Hymenoptera: Braconidae).</title>
        <authorList>
            <person name="Pinto B.J."/>
            <person name="Weis J.J."/>
            <person name="Gamble T."/>
            <person name="Ode P.J."/>
            <person name="Paul R."/>
            <person name="Zaspel J.M."/>
        </authorList>
    </citation>
    <scope>NUCLEOTIDE SEQUENCE [LARGE SCALE GENOMIC DNA]</scope>
    <source>
        <strain evidence="2">CgM1</strain>
    </source>
</reference>
<organism evidence="2 3">
    <name type="scientific">Cotesia glomerata</name>
    <name type="common">Lepidopteran parasitic wasp</name>
    <name type="synonym">Apanteles glomeratus</name>
    <dbReference type="NCBI Taxonomy" id="32391"/>
    <lineage>
        <taxon>Eukaryota</taxon>
        <taxon>Metazoa</taxon>
        <taxon>Ecdysozoa</taxon>
        <taxon>Arthropoda</taxon>
        <taxon>Hexapoda</taxon>
        <taxon>Insecta</taxon>
        <taxon>Pterygota</taxon>
        <taxon>Neoptera</taxon>
        <taxon>Endopterygota</taxon>
        <taxon>Hymenoptera</taxon>
        <taxon>Apocrita</taxon>
        <taxon>Ichneumonoidea</taxon>
        <taxon>Braconidae</taxon>
        <taxon>Microgastrinae</taxon>
        <taxon>Cotesia</taxon>
    </lineage>
</organism>
<dbReference type="EMBL" id="JAHXZJ010002237">
    <property type="protein sequence ID" value="KAH0545978.1"/>
    <property type="molecule type" value="Genomic_DNA"/>
</dbReference>
<evidence type="ECO:0000256" key="1">
    <source>
        <dbReference type="SAM" id="MobiDB-lite"/>
    </source>
</evidence>
<accession>A0AAV7I5Q6</accession>
<comment type="caution">
    <text evidence="2">The sequence shown here is derived from an EMBL/GenBank/DDBJ whole genome shotgun (WGS) entry which is preliminary data.</text>
</comment>
<gene>
    <name evidence="2" type="ORF">KQX54_005271</name>
</gene>
<sequence length="122" mass="12543">MTTASAHQQTKGHYWILSIPGVIKIRSSTRVEGADADADADAGAGAGGGIKSIGAKESRGGKVVQPSLTPSPRLTTKLEIDLLKPPSIVPDTPGTLLGRGPSAGIYISAATLYLVPSTFHPR</sequence>
<evidence type="ECO:0000313" key="2">
    <source>
        <dbReference type="EMBL" id="KAH0545978.1"/>
    </source>
</evidence>
<keyword evidence="3" id="KW-1185">Reference proteome</keyword>
<proteinExistence type="predicted"/>
<feature type="region of interest" description="Disordered" evidence="1">
    <location>
        <begin position="33"/>
        <end position="70"/>
    </location>
</feature>
<name>A0AAV7I5Q6_COTGL</name>